<dbReference type="Proteomes" id="UP000886390">
    <property type="component" value="Unassembled WGS sequence"/>
</dbReference>
<feature type="non-terminal residue" evidence="1">
    <location>
        <position position="88"/>
    </location>
</feature>
<accession>A0A7C3C286</accession>
<dbReference type="EMBL" id="DRNH01000091">
    <property type="protein sequence ID" value="HFB53444.1"/>
    <property type="molecule type" value="Genomic_DNA"/>
</dbReference>
<name>A0A7C3C286_9BACT</name>
<gene>
    <name evidence="1" type="ORF">ENJ67_01815</name>
</gene>
<proteinExistence type="predicted"/>
<dbReference type="AlphaFoldDB" id="A0A7C3C286"/>
<reference evidence="1" key="1">
    <citation type="journal article" date="2020" name="mSystems">
        <title>Genome- and Community-Level Interaction Insights into Carbon Utilization and Element Cycling Functions of Hydrothermarchaeota in Hydrothermal Sediment.</title>
        <authorList>
            <person name="Zhou Z."/>
            <person name="Liu Y."/>
            <person name="Xu W."/>
            <person name="Pan J."/>
            <person name="Luo Z.H."/>
            <person name="Li M."/>
        </authorList>
    </citation>
    <scope>NUCLEOTIDE SEQUENCE [LARGE SCALE GENOMIC DNA]</scope>
    <source>
        <strain evidence="1">HyVt-507</strain>
    </source>
</reference>
<evidence type="ECO:0000313" key="1">
    <source>
        <dbReference type="EMBL" id="HFB53444.1"/>
    </source>
</evidence>
<protein>
    <submittedName>
        <fullName evidence="1">Uncharacterized protein</fullName>
    </submittedName>
</protein>
<comment type="caution">
    <text evidence="1">The sequence shown here is derived from an EMBL/GenBank/DDBJ whole genome shotgun (WGS) entry which is preliminary data.</text>
</comment>
<sequence>MSKKSLFLLFFAAIVVMLTVAGYMDYIQKEKENLEKEMYKDEALFMQKNVAAMVEEKKKATTAIALTLASSDALQNLFADTKELHYKL</sequence>
<organism evidence="1">
    <name type="scientific">Sulfurimonas autotrophica</name>
    <dbReference type="NCBI Taxonomy" id="202747"/>
    <lineage>
        <taxon>Bacteria</taxon>
        <taxon>Pseudomonadati</taxon>
        <taxon>Campylobacterota</taxon>
        <taxon>Epsilonproteobacteria</taxon>
        <taxon>Campylobacterales</taxon>
        <taxon>Sulfurimonadaceae</taxon>
        <taxon>Sulfurimonas</taxon>
    </lineage>
</organism>